<proteinExistence type="predicted"/>
<dbReference type="OrthoDB" id="432970at2759"/>
<sequence length="152" mass="17037">MNEQFTWTSPNLNQHHFITFANLLALRNGGQVEPASSPHDSEEKEEEEDNPNNTNDADSINTTQVHQISDSGNTKLKRKVLDCLAELAANDKGARFVACSCMREGEDEVTVWISRNEGFREVDYAVFERLGRLLRGLGSGDSGEFLSQCRFI</sequence>
<protein>
    <submittedName>
        <fullName evidence="2">Uncharacterized protein</fullName>
    </submittedName>
</protein>
<organism evidence="2 3">
    <name type="scientific">Aspergillus oryzae (strain 3.042)</name>
    <name type="common">Yellow koji mold</name>
    <dbReference type="NCBI Taxonomy" id="1160506"/>
    <lineage>
        <taxon>Eukaryota</taxon>
        <taxon>Fungi</taxon>
        <taxon>Dikarya</taxon>
        <taxon>Ascomycota</taxon>
        <taxon>Pezizomycotina</taxon>
        <taxon>Eurotiomycetes</taxon>
        <taxon>Eurotiomycetidae</taxon>
        <taxon>Eurotiales</taxon>
        <taxon>Aspergillaceae</taxon>
        <taxon>Aspergillus</taxon>
        <taxon>Aspergillus subgen. Circumdati</taxon>
    </lineage>
</organism>
<dbReference type="HOGENOM" id="CLU_128344_0_0_1"/>
<feature type="region of interest" description="Disordered" evidence="1">
    <location>
        <begin position="30"/>
        <end position="73"/>
    </location>
</feature>
<evidence type="ECO:0000256" key="1">
    <source>
        <dbReference type="SAM" id="MobiDB-lite"/>
    </source>
</evidence>
<comment type="caution">
    <text evidence="2">The sequence shown here is derived from an EMBL/GenBank/DDBJ whole genome shotgun (WGS) entry which is preliminary data.</text>
</comment>
<feature type="compositionally biased region" description="Polar residues" evidence="1">
    <location>
        <begin position="59"/>
        <end position="73"/>
    </location>
</feature>
<reference evidence="3" key="2">
    <citation type="submission" date="2012-06" db="EMBL/GenBank/DDBJ databases">
        <title>Comparative genomic analyses of Aspergillus oryzae 3.042 and A. oryzae RIB40 for soy-sauce fermentation.</title>
        <authorList>
            <person name="Zhao G."/>
            <person name="Hou L."/>
            <person name="Wang C."/>
            <person name="Cao X."/>
        </authorList>
    </citation>
    <scope>NUCLEOTIDE SEQUENCE [LARGE SCALE GENOMIC DNA]</scope>
    <source>
        <strain evidence="3">3.042</strain>
    </source>
</reference>
<reference evidence="2 3" key="1">
    <citation type="journal article" date="2012" name="Eukaryot. Cell">
        <title>Draft genome sequence of Aspergillus oryzae strain 3.042.</title>
        <authorList>
            <person name="Zhao G."/>
            <person name="Yao Y."/>
            <person name="Qi W."/>
            <person name="Wang C."/>
            <person name="Hou L."/>
            <person name="Zeng B."/>
            <person name="Cao X."/>
        </authorList>
    </citation>
    <scope>NUCLEOTIDE SEQUENCE [LARGE SCALE GENOMIC DNA]</scope>
    <source>
        <strain evidence="2 3">3.042</strain>
    </source>
</reference>
<gene>
    <name evidence="2" type="ORF">Ao3042_10284</name>
</gene>
<dbReference type="AlphaFoldDB" id="I7ZNU9"/>
<dbReference type="EMBL" id="AKHY01000200">
    <property type="protein sequence ID" value="EIT73502.1"/>
    <property type="molecule type" value="Genomic_DNA"/>
</dbReference>
<dbReference type="Proteomes" id="UP000002812">
    <property type="component" value="Unassembled WGS sequence"/>
</dbReference>
<name>I7ZNU9_ASPO3</name>
<evidence type="ECO:0000313" key="2">
    <source>
        <dbReference type="EMBL" id="EIT73502.1"/>
    </source>
</evidence>
<accession>I7ZNU9</accession>
<evidence type="ECO:0000313" key="3">
    <source>
        <dbReference type="Proteomes" id="UP000002812"/>
    </source>
</evidence>